<keyword evidence="4" id="KW-1185">Reference proteome</keyword>
<proteinExistence type="predicted"/>
<dbReference type="EMBL" id="CAUYUJ010017781">
    <property type="protein sequence ID" value="CAK0877829.1"/>
    <property type="molecule type" value="Genomic_DNA"/>
</dbReference>
<keyword evidence="1" id="KW-0175">Coiled coil</keyword>
<sequence>MPAVGCLAAPEAAEQPSNGGGSLWPARRVRQAAARLAAAGRQSAALERVKALESRASELEADFRKTLEVHEAAAQQAVALAGTDATGEADKLRGELVGRLAVETPILAAGLAAGQGSVVVPCVPTLGKQRRDTAARVFNAAAMVIQEAGKAELDCIQRGARHRLQRSARLGRRGGGQLRRARGAEVRDGARLPLRRPAGAGLHPGGQQPSARRPPTVTAAPVRRVPSARRGCPPS</sequence>
<comment type="caution">
    <text evidence="3">The sequence shown here is derived from an EMBL/GenBank/DDBJ whole genome shotgun (WGS) entry which is preliminary data.</text>
</comment>
<evidence type="ECO:0000313" key="3">
    <source>
        <dbReference type="EMBL" id="CAK0877829.1"/>
    </source>
</evidence>
<evidence type="ECO:0000313" key="4">
    <source>
        <dbReference type="Proteomes" id="UP001189429"/>
    </source>
</evidence>
<gene>
    <name evidence="3" type="ORF">PCOR1329_LOCUS61776</name>
</gene>
<reference evidence="3" key="1">
    <citation type="submission" date="2023-10" db="EMBL/GenBank/DDBJ databases">
        <authorList>
            <person name="Chen Y."/>
            <person name="Shah S."/>
            <person name="Dougan E. K."/>
            <person name="Thang M."/>
            <person name="Chan C."/>
        </authorList>
    </citation>
    <scope>NUCLEOTIDE SEQUENCE [LARGE SCALE GENOMIC DNA]</scope>
</reference>
<evidence type="ECO:0000256" key="1">
    <source>
        <dbReference type="SAM" id="Coils"/>
    </source>
</evidence>
<dbReference type="Proteomes" id="UP001189429">
    <property type="component" value="Unassembled WGS sequence"/>
</dbReference>
<name>A0ABN9W080_9DINO</name>
<organism evidence="3 4">
    <name type="scientific">Prorocentrum cordatum</name>
    <dbReference type="NCBI Taxonomy" id="2364126"/>
    <lineage>
        <taxon>Eukaryota</taxon>
        <taxon>Sar</taxon>
        <taxon>Alveolata</taxon>
        <taxon>Dinophyceae</taxon>
        <taxon>Prorocentrales</taxon>
        <taxon>Prorocentraceae</taxon>
        <taxon>Prorocentrum</taxon>
    </lineage>
</organism>
<feature type="compositionally biased region" description="Low complexity" evidence="2">
    <location>
        <begin position="219"/>
        <end position="235"/>
    </location>
</feature>
<accession>A0ABN9W080</accession>
<feature type="region of interest" description="Disordered" evidence="2">
    <location>
        <begin position="1"/>
        <end position="24"/>
    </location>
</feature>
<feature type="coiled-coil region" evidence="1">
    <location>
        <begin position="42"/>
        <end position="69"/>
    </location>
</feature>
<protein>
    <submittedName>
        <fullName evidence="3">Uncharacterized protein</fullName>
    </submittedName>
</protein>
<evidence type="ECO:0000256" key="2">
    <source>
        <dbReference type="SAM" id="MobiDB-lite"/>
    </source>
</evidence>
<feature type="region of interest" description="Disordered" evidence="2">
    <location>
        <begin position="166"/>
        <end position="235"/>
    </location>
</feature>